<keyword evidence="8" id="KW-1185">Reference proteome</keyword>
<dbReference type="Proteomes" id="UP000481417">
    <property type="component" value="Unassembled WGS sequence"/>
</dbReference>
<feature type="domain" description="C-type lysozyme inhibitor" evidence="6">
    <location>
        <begin position="28"/>
        <end position="99"/>
    </location>
</feature>
<evidence type="ECO:0000313" key="8">
    <source>
        <dbReference type="Proteomes" id="UP000481417"/>
    </source>
</evidence>
<dbReference type="RefSeq" id="WP_154765404.1">
    <property type="nucleotide sequence ID" value="NZ_WMBT01000009.1"/>
</dbReference>
<evidence type="ECO:0000256" key="3">
    <source>
        <dbReference type="ARBA" id="ARBA00023139"/>
    </source>
</evidence>
<dbReference type="Gene3D" id="2.40.128.200">
    <property type="match status" value="1"/>
</dbReference>
<keyword evidence="2" id="KW-0472">Membrane</keyword>
<dbReference type="Pfam" id="PF09864">
    <property type="entry name" value="MliC"/>
    <property type="match status" value="1"/>
</dbReference>
<name>A0A6L6HVJ1_9RHOB</name>
<keyword evidence="3" id="KW-0564">Palmitate</keyword>
<evidence type="ECO:0000256" key="2">
    <source>
        <dbReference type="ARBA" id="ARBA00023136"/>
    </source>
</evidence>
<keyword evidence="1 5" id="KW-0732">Signal</keyword>
<evidence type="ECO:0000313" key="7">
    <source>
        <dbReference type="EMBL" id="MTE01328.1"/>
    </source>
</evidence>
<reference evidence="7 8" key="1">
    <citation type="submission" date="2019-11" db="EMBL/GenBank/DDBJ databases">
        <authorList>
            <person name="Lang L."/>
        </authorList>
    </citation>
    <scope>NUCLEOTIDE SEQUENCE [LARGE SCALE GENOMIC DNA]</scope>
    <source>
        <strain evidence="7 8">YIM 132242</strain>
    </source>
</reference>
<evidence type="ECO:0000256" key="4">
    <source>
        <dbReference type="ARBA" id="ARBA00023288"/>
    </source>
</evidence>
<accession>A0A6L6HVJ1</accession>
<dbReference type="SUPFAM" id="SSF141488">
    <property type="entry name" value="YdhA-like"/>
    <property type="match status" value="1"/>
</dbReference>
<organism evidence="7 8">
    <name type="scientific">Paracoccus lichenicola</name>
    <dbReference type="NCBI Taxonomy" id="2665644"/>
    <lineage>
        <taxon>Bacteria</taxon>
        <taxon>Pseudomonadati</taxon>
        <taxon>Pseudomonadota</taxon>
        <taxon>Alphaproteobacteria</taxon>
        <taxon>Rhodobacterales</taxon>
        <taxon>Paracoccaceae</taxon>
        <taxon>Paracoccus</taxon>
    </lineage>
</organism>
<dbReference type="AlphaFoldDB" id="A0A6L6HVJ1"/>
<proteinExistence type="predicted"/>
<dbReference type="EMBL" id="WMBT01000009">
    <property type="protein sequence ID" value="MTE01328.1"/>
    <property type="molecule type" value="Genomic_DNA"/>
</dbReference>
<protein>
    <submittedName>
        <fullName evidence="7">Lysozyme inhibitor</fullName>
    </submittedName>
</protein>
<comment type="caution">
    <text evidence="7">The sequence shown here is derived from an EMBL/GenBank/DDBJ whole genome shotgun (WGS) entry which is preliminary data.</text>
</comment>
<sequence length="111" mass="11689">MIRILIPAFAGAATMALAQTGDLIPVTYVCERGAEVPVVFVNPDGGQAYAVAQIDGKLLGMRNVVSASGARYRSGDGADAYQLWSKGDGAFISFGADGQDQTLFQDCRARE</sequence>
<dbReference type="InterPro" id="IPR018660">
    <property type="entry name" value="MliC"/>
</dbReference>
<gene>
    <name evidence="7" type="ORF">GIY56_13645</name>
</gene>
<feature type="signal peptide" evidence="5">
    <location>
        <begin position="1"/>
        <end position="18"/>
    </location>
</feature>
<keyword evidence="4" id="KW-0449">Lipoprotein</keyword>
<feature type="chain" id="PRO_5027063964" evidence="5">
    <location>
        <begin position="19"/>
        <end position="111"/>
    </location>
</feature>
<evidence type="ECO:0000256" key="1">
    <source>
        <dbReference type="ARBA" id="ARBA00022729"/>
    </source>
</evidence>
<dbReference type="InterPro" id="IPR036328">
    <property type="entry name" value="MliC_sf"/>
</dbReference>
<evidence type="ECO:0000256" key="5">
    <source>
        <dbReference type="SAM" id="SignalP"/>
    </source>
</evidence>
<evidence type="ECO:0000259" key="6">
    <source>
        <dbReference type="Pfam" id="PF09864"/>
    </source>
</evidence>